<evidence type="ECO:0000256" key="1">
    <source>
        <dbReference type="SAM" id="MobiDB-lite"/>
    </source>
</evidence>
<dbReference type="Pfam" id="PF03012">
    <property type="entry name" value="PP_M1"/>
    <property type="match status" value="1"/>
</dbReference>
<reference evidence="2 3" key="1">
    <citation type="submission" date="2018-06" db="EMBL/GenBank/DDBJ databases">
        <title>Comparative genomics reveals the genomic features of Rhizophagus irregularis, R. cerebriforme, R. diaphanum and Gigaspora rosea, and their symbiotic lifestyle signature.</title>
        <authorList>
            <person name="Morin E."/>
            <person name="San Clemente H."/>
            <person name="Chen E.C.H."/>
            <person name="De La Providencia I."/>
            <person name="Hainaut M."/>
            <person name="Kuo A."/>
            <person name="Kohler A."/>
            <person name="Murat C."/>
            <person name="Tang N."/>
            <person name="Roy S."/>
            <person name="Loubradou J."/>
            <person name="Henrissat B."/>
            <person name="Grigoriev I.V."/>
            <person name="Corradi N."/>
            <person name="Roux C."/>
            <person name="Martin F.M."/>
        </authorList>
    </citation>
    <scope>NUCLEOTIDE SEQUENCE [LARGE SCALE GENOMIC DNA]</scope>
    <source>
        <strain evidence="2 3">DAOM 227022</strain>
    </source>
</reference>
<dbReference type="EMBL" id="QKYT01000117">
    <property type="protein sequence ID" value="RIA92765.1"/>
    <property type="molecule type" value="Genomic_DNA"/>
</dbReference>
<evidence type="ECO:0000313" key="2">
    <source>
        <dbReference type="EMBL" id="RIA92765.1"/>
    </source>
</evidence>
<keyword evidence="3" id="KW-1185">Reference proteome</keyword>
<proteinExistence type="predicted"/>
<dbReference type="GO" id="GO:0003968">
    <property type="term" value="F:RNA-directed RNA polymerase activity"/>
    <property type="evidence" value="ECO:0007669"/>
    <property type="project" value="InterPro"/>
</dbReference>
<dbReference type="GO" id="GO:0019083">
    <property type="term" value="P:viral transcription"/>
    <property type="evidence" value="ECO:0007669"/>
    <property type="project" value="InterPro"/>
</dbReference>
<gene>
    <name evidence="2" type="ORF">C1645_820170</name>
</gene>
<sequence>MAEVNCKYLPENADKVASDDSSNEKEVDDTNEKKEYSSNERKKEKDDDVEDEVDSDLEKIKVQIIIRSKNIKDPIAKTLSISKNYIISYKAVNVCEPSNKLEDELDFQEFIINKETTYKVPPSYLTFDVKSSISVNRNNLTIQAQVISPNTLPLIGEFLNSLDHKHNCDVYSNFENAFREKKITVNIIKNLSDEQL</sequence>
<dbReference type="InterPro" id="IPR004259">
    <property type="entry name" value="PP_M1-like"/>
</dbReference>
<feature type="region of interest" description="Disordered" evidence="1">
    <location>
        <begin position="1"/>
        <end position="52"/>
    </location>
</feature>
<feature type="compositionally biased region" description="Basic and acidic residues" evidence="1">
    <location>
        <begin position="12"/>
        <end position="46"/>
    </location>
</feature>
<evidence type="ECO:0000313" key="3">
    <source>
        <dbReference type="Proteomes" id="UP000265703"/>
    </source>
</evidence>
<protein>
    <submittedName>
        <fullName evidence="2">Uncharacterized protein</fullName>
    </submittedName>
</protein>
<name>A0A397T8T1_9GLOM</name>
<comment type="caution">
    <text evidence="2">The sequence shown here is derived from an EMBL/GenBank/DDBJ whole genome shotgun (WGS) entry which is preliminary data.</text>
</comment>
<dbReference type="OrthoDB" id="2410098at2759"/>
<accession>A0A397T8T1</accession>
<dbReference type="Proteomes" id="UP000265703">
    <property type="component" value="Unassembled WGS sequence"/>
</dbReference>
<organism evidence="2 3">
    <name type="scientific">Glomus cerebriforme</name>
    <dbReference type="NCBI Taxonomy" id="658196"/>
    <lineage>
        <taxon>Eukaryota</taxon>
        <taxon>Fungi</taxon>
        <taxon>Fungi incertae sedis</taxon>
        <taxon>Mucoromycota</taxon>
        <taxon>Glomeromycotina</taxon>
        <taxon>Glomeromycetes</taxon>
        <taxon>Glomerales</taxon>
        <taxon>Glomeraceae</taxon>
        <taxon>Glomus</taxon>
    </lineage>
</organism>
<dbReference type="AlphaFoldDB" id="A0A397T8T1"/>